<dbReference type="InterPro" id="IPR036956">
    <property type="entry name" value="Impact_N_sf"/>
</dbReference>
<evidence type="ECO:0000259" key="3">
    <source>
        <dbReference type="Pfam" id="PF09186"/>
    </source>
</evidence>
<dbReference type="PANTHER" id="PTHR16301">
    <property type="entry name" value="IMPACT-RELATED"/>
    <property type="match status" value="1"/>
</dbReference>
<dbReference type="GO" id="GO:0005737">
    <property type="term" value="C:cytoplasm"/>
    <property type="evidence" value="ECO:0007669"/>
    <property type="project" value="TreeGrafter"/>
</dbReference>
<dbReference type="Pfam" id="PF01205">
    <property type="entry name" value="Impact_N"/>
    <property type="match status" value="1"/>
</dbReference>
<dbReference type="SUPFAM" id="SSF54980">
    <property type="entry name" value="EF-G C-terminal domain-like"/>
    <property type="match status" value="1"/>
</dbReference>
<evidence type="ECO:0008006" key="6">
    <source>
        <dbReference type="Google" id="ProtNLM"/>
    </source>
</evidence>
<dbReference type="Proteomes" id="UP000032675">
    <property type="component" value="Unassembled WGS sequence"/>
</dbReference>
<dbReference type="Pfam" id="PF09186">
    <property type="entry name" value="DUF1949"/>
    <property type="match status" value="1"/>
</dbReference>
<dbReference type="Gene3D" id="3.30.230.30">
    <property type="entry name" value="Impact, N-terminal domain"/>
    <property type="match status" value="1"/>
</dbReference>
<dbReference type="SUPFAM" id="SSF54211">
    <property type="entry name" value="Ribosomal protein S5 domain 2-like"/>
    <property type="match status" value="1"/>
</dbReference>
<evidence type="ECO:0000313" key="4">
    <source>
        <dbReference type="EMBL" id="GAN95651.1"/>
    </source>
</evidence>
<dbReference type="GO" id="GO:0032561">
    <property type="term" value="F:guanyl ribonucleotide binding"/>
    <property type="evidence" value="ECO:0007669"/>
    <property type="project" value="UniProtKB-ARBA"/>
</dbReference>
<dbReference type="InterPro" id="IPR020568">
    <property type="entry name" value="Ribosomal_Su5_D2-typ_SF"/>
</dbReference>
<gene>
    <name evidence="4" type="ORF">Geu3261_0035_013</name>
</gene>
<dbReference type="RefSeq" id="WP_048850217.1">
    <property type="nucleotide sequence ID" value="NZ_BANI01000035.1"/>
</dbReference>
<proteinExistence type="inferred from homology"/>
<evidence type="ECO:0000313" key="5">
    <source>
        <dbReference type="Proteomes" id="UP000032675"/>
    </source>
</evidence>
<dbReference type="Gene3D" id="3.30.70.240">
    <property type="match status" value="1"/>
</dbReference>
<dbReference type="GO" id="GO:0006446">
    <property type="term" value="P:regulation of translational initiation"/>
    <property type="evidence" value="ECO:0007669"/>
    <property type="project" value="TreeGrafter"/>
</dbReference>
<organism evidence="4 5">
    <name type="scientific">Komagataeibacter europaeus NBRC 3261</name>
    <dbReference type="NCBI Taxonomy" id="1234669"/>
    <lineage>
        <taxon>Bacteria</taxon>
        <taxon>Pseudomonadati</taxon>
        <taxon>Pseudomonadota</taxon>
        <taxon>Alphaproteobacteria</taxon>
        <taxon>Acetobacterales</taxon>
        <taxon>Acetobacteraceae</taxon>
        <taxon>Komagataeibacter</taxon>
    </lineage>
</organism>
<evidence type="ECO:0000259" key="2">
    <source>
        <dbReference type="Pfam" id="PF01205"/>
    </source>
</evidence>
<reference evidence="4 5" key="1">
    <citation type="submission" date="2012-11" db="EMBL/GenBank/DDBJ databases">
        <title>Whole genome sequence of Gluconacetobacter europaeus NBRC3261.</title>
        <authorList>
            <person name="Azuma Y."/>
            <person name="Higashiura N."/>
            <person name="Hirakawa H."/>
            <person name="Matsushita K."/>
        </authorList>
    </citation>
    <scope>NUCLEOTIDE SEQUENCE [LARGE SCALE GENOMIC DNA]</scope>
    <source>
        <strain evidence="4 5">NBRC 3261</strain>
    </source>
</reference>
<comment type="similarity">
    <text evidence="1">Belongs to the IMPACT family.</text>
</comment>
<feature type="domain" description="UPF0029" evidence="3">
    <location>
        <begin position="138"/>
        <end position="192"/>
    </location>
</feature>
<dbReference type="InterPro" id="IPR001498">
    <property type="entry name" value="Impact_N"/>
</dbReference>
<dbReference type="InterPro" id="IPR035647">
    <property type="entry name" value="EFG_III/V"/>
</dbReference>
<evidence type="ECO:0000256" key="1">
    <source>
        <dbReference type="ARBA" id="ARBA00007665"/>
    </source>
</evidence>
<dbReference type="InterPro" id="IPR023582">
    <property type="entry name" value="Impact"/>
</dbReference>
<dbReference type="InterPro" id="IPR015269">
    <property type="entry name" value="UPF0029_Impact_C"/>
</dbReference>
<comment type="caution">
    <text evidence="4">The sequence shown here is derived from an EMBL/GenBank/DDBJ whole genome shotgun (WGS) entry which is preliminary data.</text>
</comment>
<dbReference type="EMBL" id="BANI01000035">
    <property type="protein sequence ID" value="GAN95651.1"/>
    <property type="molecule type" value="Genomic_DNA"/>
</dbReference>
<name>A0A0D6PYQ2_KOMEU</name>
<sequence>MSAPERFMLREPAMLEREVRKSIFLAQAAPVATPADAMEFIAAVSDPDATHNCWAYLIGQTYRSDDAGEPGGTAGRPILQVIEGQGFDRTVVVVTRWFGGTKLGAGGLVRAYGGTAAECLRTAERIPIVEMVSLTFGCGFSDHALLRARLESMGCQIVDENFGATGVGMQITLPAIREAEVRTRITDITRGQATIRVVEEDTTPGVGD</sequence>
<protein>
    <recommendedName>
        <fullName evidence="6">Impact N-terminal domain-containing protein</fullName>
    </recommendedName>
</protein>
<accession>A0A0D6PYQ2</accession>
<dbReference type="PANTHER" id="PTHR16301:SF20">
    <property type="entry name" value="IMPACT FAMILY MEMBER YIGZ"/>
    <property type="match status" value="1"/>
</dbReference>
<feature type="domain" description="Impact N-terminal" evidence="2">
    <location>
        <begin position="20"/>
        <end position="120"/>
    </location>
</feature>
<dbReference type="GO" id="GO:0017111">
    <property type="term" value="F:ribonucleoside triphosphate phosphatase activity"/>
    <property type="evidence" value="ECO:0007669"/>
    <property type="project" value="UniProtKB-ARBA"/>
</dbReference>
<dbReference type="AlphaFoldDB" id="A0A0D6PYQ2"/>